<name>A0A5S4YBC8_9BRAD</name>
<sequence>MTTSANHNPTASIASNNHAALAASPRVKLSRRRIRIDHPDPRAGARLLADALGAVDRDALDGLLKQLVKASVIGQEPDEANLAFMISMMKSIGPRDSIEAMLAAQMVCVHVAAMRSAFRLACTDDIAQQESLTRALGRLVRIYPAQIEALSRYRDNGERKITVQNLSVQDGGSAFVGNVTQHASVIVSEPGFAKATMDAGPIQAAKAGEGYRRPIDAEQAATA</sequence>
<keyword evidence="2" id="KW-1185">Reference proteome</keyword>
<evidence type="ECO:0000313" key="2">
    <source>
        <dbReference type="Proteomes" id="UP000324797"/>
    </source>
</evidence>
<dbReference type="EMBL" id="VSTH01000160">
    <property type="protein sequence ID" value="TYO61726.1"/>
    <property type="molecule type" value="Genomic_DNA"/>
</dbReference>
<dbReference type="Proteomes" id="UP000324797">
    <property type="component" value="Unassembled WGS sequence"/>
</dbReference>
<evidence type="ECO:0000313" key="1">
    <source>
        <dbReference type="EMBL" id="TYO61726.1"/>
    </source>
</evidence>
<dbReference type="AlphaFoldDB" id="A0A5S4YBC8"/>
<protein>
    <submittedName>
        <fullName evidence="1">Uncharacterized protein</fullName>
    </submittedName>
</protein>
<proteinExistence type="predicted"/>
<accession>A0A5S4YBC8</accession>
<gene>
    <name evidence="1" type="ORF">FXV83_36600</name>
</gene>
<reference evidence="1 2" key="1">
    <citation type="submission" date="2019-08" db="EMBL/GenBank/DDBJ databases">
        <title>Bradyrhizobium hipponensis sp. nov., a rhizobium isolated from a Lupinus angustifolius root nodule in Tunisia.</title>
        <authorList>
            <person name="Off K."/>
            <person name="Rejili M."/>
            <person name="Mars M."/>
            <person name="Brachmann A."/>
            <person name="Marin M."/>
        </authorList>
    </citation>
    <scope>NUCLEOTIDE SEQUENCE [LARGE SCALE GENOMIC DNA]</scope>
    <source>
        <strain evidence="2">aSej3</strain>
    </source>
</reference>
<organism evidence="1 2">
    <name type="scientific">Bradyrhizobium hipponense</name>
    <dbReference type="NCBI Taxonomy" id="2605638"/>
    <lineage>
        <taxon>Bacteria</taxon>
        <taxon>Pseudomonadati</taxon>
        <taxon>Pseudomonadota</taxon>
        <taxon>Alphaproteobacteria</taxon>
        <taxon>Hyphomicrobiales</taxon>
        <taxon>Nitrobacteraceae</taxon>
        <taxon>Bradyrhizobium</taxon>
    </lineage>
</organism>
<dbReference type="RefSeq" id="WP_148744460.1">
    <property type="nucleotide sequence ID" value="NZ_VSTH01000160.1"/>
</dbReference>
<comment type="caution">
    <text evidence="1">The sequence shown here is derived from an EMBL/GenBank/DDBJ whole genome shotgun (WGS) entry which is preliminary data.</text>
</comment>